<feature type="coiled-coil region" evidence="1">
    <location>
        <begin position="180"/>
        <end position="207"/>
    </location>
</feature>
<keyword evidence="3" id="KW-0269">Exonuclease</keyword>
<keyword evidence="3" id="KW-0540">Nuclease</keyword>
<reference evidence="5" key="3">
    <citation type="submission" date="2017-10" db="EMBL/GenBank/DDBJ databases">
        <authorList>
            <person name="Frank J."/>
        </authorList>
    </citation>
    <scope>NUCLEOTIDE SEQUENCE [LARGE SCALE GENOMIC DNA]</scope>
</reference>
<proteinExistence type="predicted"/>
<dbReference type="EMBL" id="LT934425">
    <property type="protein sequence ID" value="SOH04035.1"/>
    <property type="molecule type" value="Genomic_DNA"/>
</dbReference>
<dbReference type="RefSeq" id="WP_157820447.1">
    <property type="nucleotide sequence ID" value="NZ_CP049055.1"/>
</dbReference>
<reference evidence="4" key="4">
    <citation type="submission" date="2017-10" db="EMBL/GenBank/DDBJ databases">
        <authorList>
            <person name="Banno H."/>
            <person name="Chua N.-H."/>
        </authorList>
    </citation>
    <scope>NUCLEOTIDE SEQUENCE [LARGE SCALE GENOMIC DNA]</scope>
    <source>
        <strain evidence="4">Kuenenia_mbr1_ru-nijmegen</strain>
    </source>
</reference>
<organism evidence="2">
    <name type="scientific">Kuenenia stuttgartiensis</name>
    <dbReference type="NCBI Taxonomy" id="174633"/>
    <lineage>
        <taxon>Bacteria</taxon>
        <taxon>Pseudomonadati</taxon>
        <taxon>Planctomycetota</taxon>
        <taxon>Candidatus Brocadiia</taxon>
        <taxon>Candidatus Brocadiales</taxon>
        <taxon>Candidatus Brocadiaceae</taxon>
        <taxon>Candidatus Kuenenia</taxon>
    </lineage>
</organism>
<dbReference type="Proteomes" id="UP000221734">
    <property type="component" value="Chromosome Kuenenia_stuttgartiensis_MBR1"/>
</dbReference>
<keyword evidence="5" id="KW-1185">Reference proteome</keyword>
<evidence type="ECO:0000256" key="1">
    <source>
        <dbReference type="SAM" id="Coils"/>
    </source>
</evidence>
<feature type="coiled-coil region" evidence="1">
    <location>
        <begin position="71"/>
        <end position="147"/>
    </location>
</feature>
<keyword evidence="3" id="KW-0378">Hydrolase</keyword>
<gene>
    <name evidence="3" type="ORF">KsCSTR_07100</name>
    <name evidence="4" type="ORF">KSMBR1_1536</name>
    <name evidence="2" type="ORF">kustd1788</name>
</gene>
<dbReference type="OrthoDB" id="270823at2"/>
<evidence type="ECO:0000313" key="6">
    <source>
        <dbReference type="Proteomes" id="UP000501926"/>
    </source>
</evidence>
<sequence length="269" mass="30044">MASCSKSKAIMVVLVGLFGLLCVGFAVSVTEKYRLQKERVHGLERQLRAGRTEVLKVPDLMQKLDKVEASKKEIEGTFAECSEEKEELSEKLSELEVEVGSFGAVKAAVGIQIAGLETVIKEQQQKVSEAEKNSEDLAGQIAALQEMHSATEEKFKLQIDDIKRGQEEVKNQLIYYTEAKKISDIEVEEKKKIIQELEAELARLKSGEETSSAPVETRTASQTQWDLNLTGELDKTFTLLRERISSPTMSLSEVSTLISRAEHTLKRLK</sequence>
<dbReference type="EMBL" id="CP049055">
    <property type="protein sequence ID" value="QII10089.1"/>
    <property type="molecule type" value="Genomic_DNA"/>
</dbReference>
<name>Q1PZM2_KUEST</name>
<keyword evidence="1" id="KW-0175">Coiled coil</keyword>
<evidence type="ECO:0000313" key="5">
    <source>
        <dbReference type="Proteomes" id="UP000221734"/>
    </source>
</evidence>
<reference evidence="3 6" key="5">
    <citation type="submission" date="2020-02" db="EMBL/GenBank/DDBJ databases">
        <title>Newly sequenced genome of strain CSTR1 showed variability in Candidatus Kuenenia stuttgartiensis genomes.</title>
        <authorList>
            <person name="Ding C."/>
            <person name="Adrian L."/>
        </authorList>
    </citation>
    <scope>NUCLEOTIDE SEQUENCE [LARGE SCALE GENOMIC DNA]</scope>
    <source>
        <strain evidence="3 6">CSTR1</strain>
    </source>
</reference>
<reference evidence="2" key="2">
    <citation type="submission" date="2006-01" db="EMBL/GenBank/DDBJ databases">
        <authorList>
            <person name="Genoscope"/>
        </authorList>
    </citation>
    <scope>NUCLEOTIDE SEQUENCE</scope>
</reference>
<reference evidence="2" key="1">
    <citation type="journal article" date="2006" name="Nature">
        <title>Deciphering the evolution and metabolism of an anammox bacterium from a community genome.</title>
        <authorList>
            <person name="Strous M."/>
            <person name="Pelletier E."/>
            <person name="Mangenot S."/>
            <person name="Rattei T."/>
            <person name="Lehner A."/>
            <person name="Taylor M.W."/>
            <person name="Horn M."/>
            <person name="Daims H."/>
            <person name="Bartol-Mavel D."/>
            <person name="Wincker P."/>
            <person name="Barbe V."/>
            <person name="Fonknechten N."/>
            <person name="Vallenet D."/>
            <person name="Segurens B."/>
            <person name="Schenowitz-Truong C."/>
            <person name="Medigue C."/>
            <person name="Collingro A."/>
            <person name="Snel B."/>
            <person name="Dutilh B.E."/>
            <person name="OpDenCamp H.J.M."/>
            <person name="vanDerDrift C."/>
            <person name="Cirpus I."/>
            <person name="vanDePas-Schoonen K.T."/>
            <person name="Harhangi H.R."/>
            <person name="vanNiftrik L."/>
            <person name="Schmid M."/>
            <person name="Keltjens J."/>
            <person name="vanDeVossenberg J."/>
            <person name="Kartal B."/>
            <person name="Meier H."/>
            <person name="Frishman D."/>
            <person name="Huynen M.A."/>
            <person name="Mewes H."/>
            <person name="Weissenbach J."/>
            <person name="Jetten M.S.M."/>
            <person name="Wagner M."/>
            <person name="LePaslier D."/>
        </authorList>
    </citation>
    <scope>NUCLEOTIDE SEQUENCE</scope>
</reference>
<protein>
    <submittedName>
        <fullName evidence="3">Exonuclease SbcC</fullName>
    </submittedName>
</protein>
<dbReference type="AlphaFoldDB" id="Q1PZM2"/>
<dbReference type="KEGG" id="kst:KSMBR1_1536"/>
<dbReference type="Proteomes" id="UP000501926">
    <property type="component" value="Chromosome"/>
</dbReference>
<dbReference type="EMBL" id="CT573072">
    <property type="protein sequence ID" value="CAJ72533.1"/>
    <property type="molecule type" value="Genomic_DNA"/>
</dbReference>
<dbReference type="GO" id="GO:0004527">
    <property type="term" value="F:exonuclease activity"/>
    <property type="evidence" value="ECO:0007669"/>
    <property type="project" value="UniProtKB-KW"/>
</dbReference>
<evidence type="ECO:0000313" key="4">
    <source>
        <dbReference type="EMBL" id="SOH04035.1"/>
    </source>
</evidence>
<evidence type="ECO:0000313" key="3">
    <source>
        <dbReference type="EMBL" id="QII10089.1"/>
    </source>
</evidence>
<evidence type="ECO:0000313" key="2">
    <source>
        <dbReference type="EMBL" id="CAJ72533.1"/>
    </source>
</evidence>
<accession>Q1PZM2</accession>